<proteinExistence type="predicted"/>
<gene>
    <name evidence="1" type="ORF">GCM10023184_30220</name>
</gene>
<reference evidence="2" key="1">
    <citation type="journal article" date="2019" name="Int. J. Syst. Evol. Microbiol.">
        <title>The Global Catalogue of Microorganisms (GCM) 10K type strain sequencing project: providing services to taxonomists for standard genome sequencing and annotation.</title>
        <authorList>
            <consortium name="The Broad Institute Genomics Platform"/>
            <consortium name="The Broad Institute Genome Sequencing Center for Infectious Disease"/>
            <person name="Wu L."/>
            <person name="Ma J."/>
        </authorList>
    </citation>
    <scope>NUCLEOTIDE SEQUENCE [LARGE SCALE GENOMIC DNA]</scope>
    <source>
        <strain evidence="2">JCM 17919</strain>
    </source>
</reference>
<evidence type="ECO:0000313" key="1">
    <source>
        <dbReference type="EMBL" id="GAA4335445.1"/>
    </source>
</evidence>
<evidence type="ECO:0000313" key="2">
    <source>
        <dbReference type="Proteomes" id="UP001501725"/>
    </source>
</evidence>
<name>A0ABP8H7M3_9BACT</name>
<protein>
    <submittedName>
        <fullName evidence="1">Uncharacterized protein</fullName>
    </submittedName>
</protein>
<dbReference type="EMBL" id="BAABGY010000008">
    <property type="protein sequence ID" value="GAA4335445.1"/>
    <property type="molecule type" value="Genomic_DNA"/>
</dbReference>
<accession>A0ABP8H7M3</accession>
<keyword evidence="2" id="KW-1185">Reference proteome</keyword>
<organism evidence="1 2">
    <name type="scientific">Flaviaesturariibacter amylovorans</name>
    <dbReference type="NCBI Taxonomy" id="1084520"/>
    <lineage>
        <taxon>Bacteria</taxon>
        <taxon>Pseudomonadati</taxon>
        <taxon>Bacteroidota</taxon>
        <taxon>Chitinophagia</taxon>
        <taxon>Chitinophagales</taxon>
        <taxon>Chitinophagaceae</taxon>
        <taxon>Flaviaestuariibacter</taxon>
    </lineage>
</organism>
<dbReference type="Proteomes" id="UP001501725">
    <property type="component" value="Unassembled WGS sequence"/>
</dbReference>
<comment type="caution">
    <text evidence="1">The sequence shown here is derived from an EMBL/GenBank/DDBJ whole genome shotgun (WGS) entry which is preliminary data.</text>
</comment>
<sequence>MPYVQLRVEGRAGEVAWDELTGSWTPATQHLEIDAQGYDSERFFLQLDGITGTGPVYLTGNGRFGYSDGVGFTASGVRAEAVRITRYGPELIEGEFRIVFGNGADSVRTSGTFGIRLP</sequence>